<dbReference type="GeneID" id="97192795"/>
<dbReference type="InterPro" id="IPR015424">
    <property type="entry name" value="PyrdxlP-dep_Trfase"/>
</dbReference>
<organism evidence="5 6">
    <name type="scientific">Sellimonas intestinalis</name>
    <dbReference type="NCBI Taxonomy" id="1653434"/>
    <lineage>
        <taxon>Bacteria</taxon>
        <taxon>Bacillati</taxon>
        <taxon>Bacillota</taxon>
        <taxon>Clostridia</taxon>
        <taxon>Lachnospirales</taxon>
        <taxon>Lachnospiraceae</taxon>
        <taxon>Sellimonas</taxon>
    </lineage>
</organism>
<evidence type="ECO:0000313" key="5">
    <source>
        <dbReference type="EMBL" id="RGE89946.1"/>
    </source>
</evidence>
<dbReference type="EMBL" id="QVLX01000001">
    <property type="protein sequence ID" value="RGE89946.1"/>
    <property type="molecule type" value="Genomic_DNA"/>
</dbReference>
<dbReference type="OrthoDB" id="9813612at2"/>
<dbReference type="InterPro" id="IPR015422">
    <property type="entry name" value="PyrdxlP-dep_Trfase_small"/>
</dbReference>
<dbReference type="Gene3D" id="3.40.640.10">
    <property type="entry name" value="Type I PLP-dependent aspartate aminotransferase-like (Major domain)"/>
    <property type="match status" value="1"/>
</dbReference>
<reference evidence="5 6" key="1">
    <citation type="submission" date="2018-08" db="EMBL/GenBank/DDBJ databases">
        <title>A genome reference for cultivated species of the human gut microbiota.</title>
        <authorList>
            <person name="Zou Y."/>
            <person name="Xue W."/>
            <person name="Luo G."/>
        </authorList>
    </citation>
    <scope>NUCLEOTIDE SEQUENCE [LARGE SCALE GENOMIC DNA]</scope>
    <source>
        <strain evidence="5 6">AF37-2AT</strain>
    </source>
</reference>
<evidence type="ECO:0000256" key="2">
    <source>
        <dbReference type="ARBA" id="ARBA00022898"/>
    </source>
</evidence>
<evidence type="ECO:0000313" key="6">
    <source>
        <dbReference type="Proteomes" id="UP000261080"/>
    </source>
</evidence>
<dbReference type="InterPro" id="IPR015421">
    <property type="entry name" value="PyrdxlP-dep_Trfase_major"/>
</dbReference>
<dbReference type="SUPFAM" id="SSF53383">
    <property type="entry name" value="PLP-dependent transferases"/>
    <property type="match status" value="1"/>
</dbReference>
<keyword evidence="3 5" id="KW-0032">Aminotransferase</keyword>
<dbReference type="GO" id="GO:0008483">
    <property type="term" value="F:transaminase activity"/>
    <property type="evidence" value="ECO:0007669"/>
    <property type="project" value="UniProtKB-KW"/>
</dbReference>
<dbReference type="CDD" id="cd00609">
    <property type="entry name" value="AAT_like"/>
    <property type="match status" value="1"/>
</dbReference>
<name>A0A3E3K5J0_9FIRM</name>
<dbReference type="PANTHER" id="PTHR42885:SF1">
    <property type="entry name" value="THREONINE-PHOSPHATE DECARBOXYLASE"/>
    <property type="match status" value="1"/>
</dbReference>
<sequence>MSQTPIFHGSDLEQIASYYHIESDEICCFSANVNPLGFPEQTALAVCKNFSHLMSRYPDRNYIGLRAAIGRYCHISPDYVSVGNGSTELISLLIQSCQRHHAVQVGPSYSEYERELQLSGISYSTWFPKKEDHFRIHTGELIDALKKSHADFLILCNPNNPTASALSQEELAVLLRGCLKRGVFVMIDETYAEFACRNVSAIPLVPEFPNLMVIRGISKFFAAPGLRLGYGVSSNAEFLAHLKKVQNPWSVSSIAAFAGEHLFAETEFIVKTKVLISRERTRMIQGLSEISKLCVYPSDSNFLFVEILDSGFTSSGLFDFLIRQKLMIRDCSSFPGLGSQFFRFCLMQPEDNTRLLQAIQSYFCS</sequence>
<proteinExistence type="inferred from homology"/>
<evidence type="ECO:0000259" key="4">
    <source>
        <dbReference type="Pfam" id="PF00155"/>
    </source>
</evidence>
<dbReference type="Gene3D" id="3.90.1150.10">
    <property type="entry name" value="Aspartate Aminotransferase, domain 1"/>
    <property type="match status" value="1"/>
</dbReference>
<evidence type="ECO:0000256" key="3">
    <source>
        <dbReference type="RuleBase" id="RU000481"/>
    </source>
</evidence>
<dbReference type="Proteomes" id="UP000261080">
    <property type="component" value="Unassembled WGS sequence"/>
</dbReference>
<comment type="caution">
    <text evidence="5">The sequence shown here is derived from an EMBL/GenBank/DDBJ whole genome shotgun (WGS) entry which is preliminary data.</text>
</comment>
<dbReference type="PROSITE" id="PS00105">
    <property type="entry name" value="AA_TRANSFER_CLASS_1"/>
    <property type="match status" value="1"/>
</dbReference>
<dbReference type="RefSeq" id="WP_053768965.1">
    <property type="nucleotide sequence ID" value="NZ_CALBAT010000031.1"/>
</dbReference>
<accession>A0A3E3K5J0</accession>
<dbReference type="InterPro" id="IPR004838">
    <property type="entry name" value="NHTrfase_class1_PyrdxlP-BS"/>
</dbReference>
<feature type="domain" description="Aminotransferase class I/classII large" evidence="4">
    <location>
        <begin position="30"/>
        <end position="359"/>
    </location>
</feature>
<comment type="similarity">
    <text evidence="3">Belongs to the class-I pyridoxal-phosphate-dependent aminotransferase family.</text>
</comment>
<dbReference type="EC" id="2.6.1.-" evidence="3"/>
<gene>
    <name evidence="5" type="ORF">DW016_01375</name>
</gene>
<protein>
    <recommendedName>
        <fullName evidence="3">Aminotransferase</fullName>
        <ecNumber evidence="3">2.6.1.-</ecNumber>
    </recommendedName>
</protein>
<comment type="cofactor">
    <cofactor evidence="1 3">
        <name>pyridoxal 5'-phosphate</name>
        <dbReference type="ChEBI" id="CHEBI:597326"/>
    </cofactor>
</comment>
<dbReference type="AlphaFoldDB" id="A0A3E3K5J0"/>
<dbReference type="GO" id="GO:0030170">
    <property type="term" value="F:pyridoxal phosphate binding"/>
    <property type="evidence" value="ECO:0007669"/>
    <property type="project" value="InterPro"/>
</dbReference>
<keyword evidence="6" id="KW-1185">Reference proteome</keyword>
<dbReference type="InterPro" id="IPR004839">
    <property type="entry name" value="Aminotransferase_I/II_large"/>
</dbReference>
<evidence type="ECO:0000256" key="1">
    <source>
        <dbReference type="ARBA" id="ARBA00001933"/>
    </source>
</evidence>
<keyword evidence="3 5" id="KW-0808">Transferase</keyword>
<dbReference type="Pfam" id="PF00155">
    <property type="entry name" value="Aminotran_1_2"/>
    <property type="match status" value="1"/>
</dbReference>
<keyword evidence="2" id="KW-0663">Pyridoxal phosphate</keyword>
<dbReference type="PANTHER" id="PTHR42885">
    <property type="entry name" value="HISTIDINOL-PHOSPHATE AMINOTRANSFERASE-RELATED"/>
    <property type="match status" value="1"/>
</dbReference>